<dbReference type="AlphaFoldDB" id="A0A7S4KE57"/>
<dbReference type="PANTHER" id="PTHR42973:SF39">
    <property type="entry name" value="FAD-BINDING PCMH-TYPE DOMAIN-CONTAINING PROTEIN"/>
    <property type="match status" value="1"/>
</dbReference>
<keyword evidence="4" id="KW-0274">FAD</keyword>
<evidence type="ECO:0000256" key="4">
    <source>
        <dbReference type="ARBA" id="ARBA00022827"/>
    </source>
</evidence>
<dbReference type="GO" id="GO:0071949">
    <property type="term" value="F:FAD binding"/>
    <property type="evidence" value="ECO:0007669"/>
    <property type="project" value="InterPro"/>
</dbReference>
<comment type="similarity">
    <text evidence="2">Belongs to the oxygen-dependent FAD-linked oxidoreductase family.</text>
</comment>
<keyword evidence="5" id="KW-0560">Oxidoreductase</keyword>
<accession>A0A7S4KE57</accession>
<evidence type="ECO:0000256" key="1">
    <source>
        <dbReference type="ARBA" id="ARBA00001974"/>
    </source>
</evidence>
<dbReference type="EMBL" id="HBKR01008508">
    <property type="protein sequence ID" value="CAE2292051.1"/>
    <property type="molecule type" value="Transcribed_RNA"/>
</dbReference>
<organism evidence="7">
    <name type="scientific">Paramoeba aestuarina</name>
    <dbReference type="NCBI Taxonomy" id="180227"/>
    <lineage>
        <taxon>Eukaryota</taxon>
        <taxon>Amoebozoa</taxon>
        <taxon>Discosea</taxon>
        <taxon>Flabellinia</taxon>
        <taxon>Dactylopodida</taxon>
        <taxon>Paramoebidae</taxon>
        <taxon>Paramoeba</taxon>
    </lineage>
</organism>
<reference evidence="7" key="1">
    <citation type="submission" date="2021-01" db="EMBL/GenBank/DDBJ databases">
        <authorList>
            <person name="Corre E."/>
            <person name="Pelletier E."/>
            <person name="Niang G."/>
            <person name="Scheremetjew M."/>
            <person name="Finn R."/>
            <person name="Kale V."/>
            <person name="Holt S."/>
            <person name="Cochrane G."/>
            <person name="Meng A."/>
            <person name="Brown T."/>
            <person name="Cohen L."/>
        </authorList>
    </citation>
    <scope>NUCLEOTIDE SEQUENCE</scope>
    <source>
        <strain evidence="7">SoJaBio B1-5/56/2</strain>
    </source>
</reference>
<dbReference type="PANTHER" id="PTHR42973">
    <property type="entry name" value="BINDING OXIDOREDUCTASE, PUTATIVE (AFU_ORTHOLOGUE AFUA_1G17690)-RELATED"/>
    <property type="match status" value="1"/>
</dbReference>
<sequence length="552" mass="62034">MSCPDSSFPSCGFSPQQYAEDHKEELEKLRLRAEELGWGEMFCIIGDETYEAKREQYATTSFAEHLVSPRLIFAPRGEQQVVDAIKLCVEFDMKLAVRTGGHQYCGYSSTSPNNMQLDLSESFPEYDYNPQTNVLRCGVSHALGDWAKKNAALGIYLPMGVCSAVHLGGHVHTGGWGPVARSHGLLADHVLAFDIILASGEKKHITRPKEAGNTLEHDIFYAVLGGGKGGDFGIVTHWEFSPLRDKDYPHSVCYDFVWLWSKKRMEAAVDTMQKISKMCASGEIPSDYEFMVTISGLGVADVMPLKVKTALNLIGLDEDGGVPIPALIFFWGIYTNKSGKDEFDEKWFEMFAENVGKPTSAHREKNFPVSEGICDFYVLPSAREMEYPYVKRFRVSNAVPDNFAEVFTDRMYEIMGWFGTSGHQHLVSQMQVYAGGAVSHIDEQNLTAYSWRGQAFAMSHDSFYSKGLFGGSKYNKAEAWQAENDKAFVEKGAFADKDMRMFAYTFGKRNLAEVWHLYYDSEEKYERLKKIKKALDADGVFCSDEFCLSPGK</sequence>
<evidence type="ECO:0000256" key="2">
    <source>
        <dbReference type="ARBA" id="ARBA00005466"/>
    </source>
</evidence>
<dbReference type="InterPro" id="IPR050416">
    <property type="entry name" value="FAD-linked_Oxidoreductase"/>
</dbReference>
<evidence type="ECO:0000313" key="7">
    <source>
        <dbReference type="EMBL" id="CAE2292051.1"/>
    </source>
</evidence>
<dbReference type="InterPro" id="IPR006094">
    <property type="entry name" value="Oxid_FAD_bind_N"/>
</dbReference>
<protein>
    <recommendedName>
        <fullName evidence="6">FAD-binding PCMH-type domain-containing protein</fullName>
    </recommendedName>
</protein>
<evidence type="ECO:0000256" key="3">
    <source>
        <dbReference type="ARBA" id="ARBA00022630"/>
    </source>
</evidence>
<dbReference type="Gene3D" id="3.40.462.20">
    <property type="match status" value="1"/>
</dbReference>
<dbReference type="Pfam" id="PF01565">
    <property type="entry name" value="FAD_binding_4"/>
    <property type="match status" value="1"/>
</dbReference>
<dbReference type="GO" id="GO:0016491">
    <property type="term" value="F:oxidoreductase activity"/>
    <property type="evidence" value="ECO:0007669"/>
    <property type="project" value="UniProtKB-KW"/>
</dbReference>
<gene>
    <name evidence="7" type="ORF">NAES01612_LOCUS5645</name>
</gene>
<dbReference type="Gene3D" id="3.30.465.10">
    <property type="match status" value="1"/>
</dbReference>
<comment type="cofactor">
    <cofactor evidence="1">
        <name>FAD</name>
        <dbReference type="ChEBI" id="CHEBI:57692"/>
    </cofactor>
</comment>
<dbReference type="PROSITE" id="PS51387">
    <property type="entry name" value="FAD_PCMH"/>
    <property type="match status" value="1"/>
</dbReference>
<feature type="domain" description="FAD-binding PCMH-type" evidence="6">
    <location>
        <begin position="65"/>
        <end position="245"/>
    </location>
</feature>
<dbReference type="SUPFAM" id="SSF56176">
    <property type="entry name" value="FAD-binding/transporter-associated domain-like"/>
    <property type="match status" value="1"/>
</dbReference>
<proteinExistence type="inferred from homology"/>
<dbReference type="InterPro" id="IPR036318">
    <property type="entry name" value="FAD-bd_PCMH-like_sf"/>
</dbReference>
<evidence type="ECO:0000256" key="5">
    <source>
        <dbReference type="ARBA" id="ARBA00023002"/>
    </source>
</evidence>
<keyword evidence="3" id="KW-0285">Flavoprotein</keyword>
<evidence type="ECO:0000259" key="6">
    <source>
        <dbReference type="PROSITE" id="PS51387"/>
    </source>
</evidence>
<dbReference type="InterPro" id="IPR016166">
    <property type="entry name" value="FAD-bd_PCMH"/>
</dbReference>
<name>A0A7S4KE57_9EUKA</name>
<dbReference type="InterPro" id="IPR016169">
    <property type="entry name" value="FAD-bd_PCMH_sub2"/>
</dbReference>